<reference evidence="9" key="2">
    <citation type="submission" date="2020-09" db="EMBL/GenBank/DDBJ databases">
        <authorList>
            <person name="Sun Q."/>
            <person name="Zhou Y."/>
        </authorList>
    </citation>
    <scope>NUCLEOTIDE SEQUENCE</scope>
    <source>
        <strain evidence="9">CGMCC 4.7306</strain>
    </source>
</reference>
<dbReference type="SUPFAM" id="SSF161098">
    <property type="entry name" value="MetI-like"/>
    <property type="match status" value="1"/>
</dbReference>
<evidence type="ECO:0000256" key="3">
    <source>
        <dbReference type="ARBA" id="ARBA00022475"/>
    </source>
</evidence>
<feature type="transmembrane region" description="Helical" evidence="7">
    <location>
        <begin position="121"/>
        <end position="142"/>
    </location>
</feature>
<keyword evidence="6 7" id="KW-0472">Membrane</keyword>
<feature type="transmembrane region" description="Helical" evidence="7">
    <location>
        <begin position="25"/>
        <end position="46"/>
    </location>
</feature>
<evidence type="ECO:0000256" key="7">
    <source>
        <dbReference type="RuleBase" id="RU363032"/>
    </source>
</evidence>
<evidence type="ECO:0000256" key="1">
    <source>
        <dbReference type="ARBA" id="ARBA00004651"/>
    </source>
</evidence>
<evidence type="ECO:0000256" key="2">
    <source>
        <dbReference type="ARBA" id="ARBA00022448"/>
    </source>
</evidence>
<protein>
    <submittedName>
        <fullName evidence="9">Sugar ABC transporter permease</fullName>
    </submittedName>
</protein>
<keyword evidence="2 7" id="KW-0813">Transport</keyword>
<dbReference type="PANTHER" id="PTHR43744:SF12">
    <property type="entry name" value="ABC TRANSPORTER PERMEASE PROTEIN MG189-RELATED"/>
    <property type="match status" value="1"/>
</dbReference>
<organism evidence="9 10">
    <name type="scientific">Microlunatus endophyticus</name>
    <dbReference type="NCBI Taxonomy" id="1716077"/>
    <lineage>
        <taxon>Bacteria</taxon>
        <taxon>Bacillati</taxon>
        <taxon>Actinomycetota</taxon>
        <taxon>Actinomycetes</taxon>
        <taxon>Propionibacteriales</taxon>
        <taxon>Propionibacteriaceae</taxon>
        <taxon>Microlunatus</taxon>
    </lineage>
</organism>
<proteinExistence type="inferred from homology"/>
<dbReference type="InterPro" id="IPR035906">
    <property type="entry name" value="MetI-like_sf"/>
</dbReference>
<dbReference type="GO" id="GO:0005886">
    <property type="term" value="C:plasma membrane"/>
    <property type="evidence" value="ECO:0007669"/>
    <property type="project" value="UniProtKB-SubCell"/>
</dbReference>
<keyword evidence="10" id="KW-1185">Reference proteome</keyword>
<comment type="caution">
    <text evidence="9">The sequence shown here is derived from an EMBL/GenBank/DDBJ whole genome shotgun (WGS) entry which is preliminary data.</text>
</comment>
<dbReference type="Proteomes" id="UP000613840">
    <property type="component" value="Unassembled WGS sequence"/>
</dbReference>
<reference evidence="9" key="1">
    <citation type="journal article" date="2014" name="Int. J. Syst. Evol. Microbiol.">
        <title>Complete genome sequence of Corynebacterium casei LMG S-19264T (=DSM 44701T), isolated from a smear-ripened cheese.</title>
        <authorList>
            <consortium name="US DOE Joint Genome Institute (JGI-PGF)"/>
            <person name="Walter F."/>
            <person name="Albersmeier A."/>
            <person name="Kalinowski J."/>
            <person name="Ruckert C."/>
        </authorList>
    </citation>
    <scope>NUCLEOTIDE SEQUENCE</scope>
    <source>
        <strain evidence="9">CGMCC 4.7306</strain>
    </source>
</reference>
<evidence type="ECO:0000256" key="4">
    <source>
        <dbReference type="ARBA" id="ARBA00022692"/>
    </source>
</evidence>
<evidence type="ECO:0000256" key="5">
    <source>
        <dbReference type="ARBA" id="ARBA00022989"/>
    </source>
</evidence>
<gene>
    <name evidence="9" type="ORF">GCM10011575_26760</name>
</gene>
<keyword evidence="4 7" id="KW-0812">Transmembrane</keyword>
<dbReference type="RefSeq" id="WP_188895871.1">
    <property type="nucleotide sequence ID" value="NZ_BMMZ01000006.1"/>
</dbReference>
<evidence type="ECO:0000259" key="8">
    <source>
        <dbReference type="PROSITE" id="PS50928"/>
    </source>
</evidence>
<dbReference type="Pfam" id="PF00528">
    <property type="entry name" value="BPD_transp_1"/>
    <property type="match status" value="1"/>
</dbReference>
<feature type="transmembrane region" description="Helical" evidence="7">
    <location>
        <begin position="254"/>
        <end position="278"/>
    </location>
</feature>
<dbReference type="AlphaFoldDB" id="A0A917SBT0"/>
<dbReference type="InterPro" id="IPR000515">
    <property type="entry name" value="MetI-like"/>
</dbReference>
<feature type="transmembrane region" description="Helical" evidence="7">
    <location>
        <begin position="197"/>
        <end position="222"/>
    </location>
</feature>
<dbReference type="EMBL" id="BMMZ01000006">
    <property type="protein sequence ID" value="GGL66903.1"/>
    <property type="molecule type" value="Genomic_DNA"/>
</dbReference>
<evidence type="ECO:0000313" key="10">
    <source>
        <dbReference type="Proteomes" id="UP000613840"/>
    </source>
</evidence>
<name>A0A917SBT0_9ACTN</name>
<dbReference type="PROSITE" id="PS50928">
    <property type="entry name" value="ABC_TM1"/>
    <property type="match status" value="1"/>
</dbReference>
<comment type="similarity">
    <text evidence="7">Belongs to the binding-protein-dependent transport system permease family.</text>
</comment>
<sequence>MATADEFVETPLAKRSSGTGRNHGWGARIFLIIACLFFLVPVYWMLVTSLKTPAELAQNTVSWLPHTFDWSNFSQAVRAFPFGRFFVNSVAITVLVTLGTMVSNLIIAYGFSCIEWPGRDVMFYIVIATMFLPSAITIIPLFDLFGWLHWINSWLPLVVPAFFGSGFSTFLLRQFLLQLPKDILDSARADGANEWRVLWTIVAPMSKPALATVGIFAALAAWNDFLGPLIYLQDQRLQTLAIGLQYLRQTQPGLITVNLLMAASVMTIVPVIILFFGFQRFFVRGITMGSLR</sequence>
<dbReference type="CDD" id="cd06261">
    <property type="entry name" value="TM_PBP2"/>
    <property type="match status" value="1"/>
</dbReference>
<evidence type="ECO:0000313" key="9">
    <source>
        <dbReference type="EMBL" id="GGL66903.1"/>
    </source>
</evidence>
<evidence type="ECO:0000256" key="6">
    <source>
        <dbReference type="ARBA" id="ARBA00023136"/>
    </source>
</evidence>
<feature type="transmembrane region" description="Helical" evidence="7">
    <location>
        <begin position="85"/>
        <end position="109"/>
    </location>
</feature>
<dbReference type="PANTHER" id="PTHR43744">
    <property type="entry name" value="ABC TRANSPORTER PERMEASE PROTEIN MG189-RELATED-RELATED"/>
    <property type="match status" value="1"/>
</dbReference>
<dbReference type="Gene3D" id="1.10.3720.10">
    <property type="entry name" value="MetI-like"/>
    <property type="match status" value="1"/>
</dbReference>
<dbReference type="GO" id="GO:0055085">
    <property type="term" value="P:transmembrane transport"/>
    <property type="evidence" value="ECO:0007669"/>
    <property type="project" value="InterPro"/>
</dbReference>
<keyword evidence="5 7" id="KW-1133">Transmembrane helix</keyword>
<feature type="transmembrane region" description="Helical" evidence="7">
    <location>
        <begin position="154"/>
        <end position="176"/>
    </location>
</feature>
<comment type="subcellular location">
    <subcellularLocation>
        <location evidence="1 7">Cell membrane</location>
        <topology evidence="1 7">Multi-pass membrane protein</topology>
    </subcellularLocation>
</comment>
<accession>A0A917SBT0</accession>
<feature type="domain" description="ABC transmembrane type-1" evidence="8">
    <location>
        <begin position="86"/>
        <end position="278"/>
    </location>
</feature>
<keyword evidence="3" id="KW-1003">Cell membrane</keyword>